<evidence type="ECO:0000256" key="3">
    <source>
        <dbReference type="ARBA" id="ARBA00022737"/>
    </source>
</evidence>
<dbReference type="PANTHER" id="PTHR22652:SF0">
    <property type="entry name" value="NUCLEOPORIN NUP43"/>
    <property type="match status" value="1"/>
</dbReference>
<comment type="subcellular location">
    <subcellularLocation>
        <location evidence="1">Nucleus</location>
    </subcellularLocation>
</comment>
<keyword evidence="2" id="KW-0853">WD repeat</keyword>
<keyword evidence="4" id="KW-0539">Nucleus</keyword>
<dbReference type="PANTHER" id="PTHR22652">
    <property type="entry name" value="NUCLEOPORIN NUP43"/>
    <property type="match status" value="1"/>
</dbReference>
<dbReference type="SUPFAM" id="SSF50978">
    <property type="entry name" value="WD40 repeat-like"/>
    <property type="match status" value="1"/>
</dbReference>
<proteinExistence type="predicted"/>
<protein>
    <recommendedName>
        <fullName evidence="6">Nucleoporin Nup43</fullName>
    </recommendedName>
</protein>
<dbReference type="InterPro" id="IPR015943">
    <property type="entry name" value="WD40/YVTN_repeat-like_dom_sf"/>
</dbReference>
<accession>A0A059A756</accession>
<evidence type="ECO:0000256" key="2">
    <source>
        <dbReference type="ARBA" id="ARBA00022574"/>
    </source>
</evidence>
<evidence type="ECO:0000256" key="1">
    <source>
        <dbReference type="ARBA" id="ARBA00004123"/>
    </source>
</evidence>
<evidence type="ECO:0008006" key="6">
    <source>
        <dbReference type="Google" id="ProtNLM"/>
    </source>
</evidence>
<dbReference type="FunCoup" id="A0A059A756">
    <property type="interactions" value="539"/>
</dbReference>
<sequence>MAVTQLPPSPEIRKLPLYKYVDGVRWLPPFSALDRYAVIASFDSDSDTPSLEVHSVSPSKALALASAPAPLPSRVSSLKSVSFAQRPVVAASTRAGSLHVMAVNPMDLSIEPAAAAAEGLHAGGASCVDLADGGGDCVSVGEDGRVNLVSLGEGRLRKARVFDANGLVSYTAAKWASPSEFATGGYGFSLHWWDRRTPGGPVSQFKCDRIQEKASGIVHSIDIHPSRKHTCLAGGSSGTIFAWDLRRQQQPIILSGVGMGEGVTSLVSESEIWEIQYDRSIKPSNVGSRMLPVMICSEDGILAVVEEGKEPVELLAEPCAINSFDFDPQKPSVSAFPRVISFYLFCSIYSPDTCHFSSIRR</sequence>
<reference evidence="5" key="1">
    <citation type="submission" date="2013-07" db="EMBL/GenBank/DDBJ databases">
        <title>The genome of Eucalyptus grandis.</title>
        <authorList>
            <person name="Schmutz J."/>
            <person name="Hayes R."/>
            <person name="Myburg A."/>
            <person name="Tuskan G."/>
            <person name="Grattapaglia D."/>
            <person name="Rokhsar D.S."/>
        </authorList>
    </citation>
    <scope>NUCLEOTIDE SEQUENCE</scope>
    <source>
        <tissue evidence="5">Leaf extractions</tissue>
    </source>
</reference>
<dbReference type="InterPro" id="IPR036322">
    <property type="entry name" value="WD40_repeat_dom_sf"/>
</dbReference>
<organism evidence="5">
    <name type="scientific">Eucalyptus grandis</name>
    <name type="common">Flooded gum</name>
    <dbReference type="NCBI Taxonomy" id="71139"/>
    <lineage>
        <taxon>Eukaryota</taxon>
        <taxon>Viridiplantae</taxon>
        <taxon>Streptophyta</taxon>
        <taxon>Embryophyta</taxon>
        <taxon>Tracheophyta</taxon>
        <taxon>Spermatophyta</taxon>
        <taxon>Magnoliopsida</taxon>
        <taxon>eudicotyledons</taxon>
        <taxon>Gunneridae</taxon>
        <taxon>Pentapetalae</taxon>
        <taxon>rosids</taxon>
        <taxon>malvids</taxon>
        <taxon>Myrtales</taxon>
        <taxon>Myrtaceae</taxon>
        <taxon>Myrtoideae</taxon>
        <taxon>Eucalypteae</taxon>
        <taxon>Eucalyptus</taxon>
    </lineage>
</organism>
<dbReference type="GO" id="GO:0031080">
    <property type="term" value="C:nuclear pore outer ring"/>
    <property type="evidence" value="ECO:0000318"/>
    <property type="project" value="GO_Central"/>
</dbReference>
<evidence type="ECO:0000313" key="5">
    <source>
        <dbReference type="EMBL" id="KCW49673.1"/>
    </source>
</evidence>
<dbReference type="AlphaFoldDB" id="A0A059A756"/>
<dbReference type="EMBL" id="KK198763">
    <property type="protein sequence ID" value="KCW49673.1"/>
    <property type="molecule type" value="Genomic_DNA"/>
</dbReference>
<dbReference type="Gramene" id="KCW49673">
    <property type="protein sequence ID" value="KCW49673"/>
    <property type="gene ID" value="EUGRSUZ_K03188"/>
</dbReference>
<dbReference type="STRING" id="71139.A0A059A756"/>
<keyword evidence="3" id="KW-0677">Repeat</keyword>
<dbReference type="OMA" id="PCESEVW"/>
<gene>
    <name evidence="5" type="ORF">EUGRSUZ_K03188</name>
</gene>
<dbReference type="Gene3D" id="2.130.10.10">
    <property type="entry name" value="YVTN repeat-like/Quinoprotein amine dehydrogenase"/>
    <property type="match status" value="1"/>
</dbReference>
<name>A0A059A756_EUCGR</name>
<evidence type="ECO:0000256" key="4">
    <source>
        <dbReference type="ARBA" id="ARBA00023242"/>
    </source>
</evidence>
<dbReference type="InParanoid" id="A0A059A756"/>